<evidence type="ECO:0000313" key="2">
    <source>
        <dbReference type="EMBL" id="VAW43844.1"/>
    </source>
</evidence>
<dbReference type="GO" id="GO:0008933">
    <property type="term" value="F:peptidoglycan lytic transglycosylase activity"/>
    <property type="evidence" value="ECO:0007669"/>
    <property type="project" value="TreeGrafter"/>
</dbReference>
<dbReference type="PANTHER" id="PTHR30163">
    <property type="entry name" value="MEMBRANE-BOUND LYTIC MUREIN TRANSGLYCOSYLASE B"/>
    <property type="match status" value="1"/>
</dbReference>
<accession>A0A3B0WJX3</accession>
<evidence type="ECO:0000259" key="1">
    <source>
        <dbReference type="Pfam" id="PF13406"/>
    </source>
</evidence>
<dbReference type="InterPro" id="IPR043426">
    <property type="entry name" value="MltB-like"/>
</dbReference>
<dbReference type="CDD" id="cd13399">
    <property type="entry name" value="Slt35-like"/>
    <property type="match status" value="1"/>
</dbReference>
<gene>
    <name evidence="2" type="ORF">MNBD_GAMMA02-485</name>
</gene>
<dbReference type="InterPro" id="IPR023346">
    <property type="entry name" value="Lysozyme-like_dom_sf"/>
</dbReference>
<organism evidence="2">
    <name type="scientific">hydrothermal vent metagenome</name>
    <dbReference type="NCBI Taxonomy" id="652676"/>
    <lineage>
        <taxon>unclassified sequences</taxon>
        <taxon>metagenomes</taxon>
        <taxon>ecological metagenomes</taxon>
    </lineage>
</organism>
<sequence length="320" mass="36282">MKTNKNTCLLLTLLLAAGSLFAKVDRKQVDQFIQATAAEKNLDPKWVRDIISQAKHQQSIIDAMSKPAEKTLKWFEYRKIFITEKRSQEGLEFWQKHQAVLDQVSAETGVPSEVIVAIIGVETFYGRIMGSHKVLDALYTLAFDYPKRSKFFTSELKHFLALAQESHINPLTAKGSYAGAMGFGQFMPSSYRAYAVDFEADNKIDLLNNPQDAIASVANYLKAHKWQTGGEILTAIEKPSATMKFNQLKPHLTDHTSQKEYTVLELDMENGDQAYWQGFQNFYVISRYNHSHMYVSAVFQLSQAVKKLKQQPPTQTEASP</sequence>
<dbReference type="FunFam" id="1.10.8.350:FF:000001">
    <property type="entry name" value="Lytic murein transglycosylase B"/>
    <property type="match status" value="1"/>
</dbReference>
<dbReference type="Pfam" id="PF13406">
    <property type="entry name" value="SLT_2"/>
    <property type="match status" value="1"/>
</dbReference>
<dbReference type="AlphaFoldDB" id="A0A3B0WJX3"/>
<feature type="domain" description="Transglycosylase SLT" evidence="1">
    <location>
        <begin position="27"/>
        <end position="303"/>
    </location>
</feature>
<reference evidence="2" key="1">
    <citation type="submission" date="2018-06" db="EMBL/GenBank/DDBJ databases">
        <authorList>
            <person name="Zhirakovskaya E."/>
        </authorList>
    </citation>
    <scope>NUCLEOTIDE SEQUENCE</scope>
</reference>
<protein>
    <submittedName>
        <fullName evidence="2">Membrane-bound lytic murein transglycosylase B</fullName>
    </submittedName>
</protein>
<dbReference type="Gene3D" id="1.10.8.350">
    <property type="entry name" value="Bacterial muramidase"/>
    <property type="match status" value="1"/>
</dbReference>
<dbReference type="PANTHER" id="PTHR30163:SF9">
    <property type="entry name" value="MEMBRANE-BOUND LYTIC MUREIN TRANSGLYCOSYLASE B"/>
    <property type="match status" value="1"/>
</dbReference>
<dbReference type="InterPro" id="IPR031304">
    <property type="entry name" value="SLT_2"/>
</dbReference>
<dbReference type="GO" id="GO:0009253">
    <property type="term" value="P:peptidoglycan catabolic process"/>
    <property type="evidence" value="ECO:0007669"/>
    <property type="project" value="TreeGrafter"/>
</dbReference>
<dbReference type="Gene3D" id="1.10.530.10">
    <property type="match status" value="1"/>
</dbReference>
<name>A0A3B0WJX3_9ZZZZ</name>
<dbReference type="EMBL" id="UOFA01000043">
    <property type="protein sequence ID" value="VAW43844.1"/>
    <property type="molecule type" value="Genomic_DNA"/>
</dbReference>
<dbReference type="InterPro" id="IPR011757">
    <property type="entry name" value="Lytic_transglycosylase_MltB"/>
</dbReference>
<proteinExistence type="predicted"/>
<dbReference type="NCBIfam" id="TIGR02282">
    <property type="entry name" value="MltB"/>
    <property type="match status" value="1"/>
</dbReference>
<dbReference type="SUPFAM" id="SSF53955">
    <property type="entry name" value="Lysozyme-like"/>
    <property type="match status" value="1"/>
</dbReference>